<dbReference type="STRING" id="1353952.A0A165D8Z9"/>
<gene>
    <name evidence="1" type="ORF">CALCODRAFT_417179</name>
</gene>
<protein>
    <recommendedName>
        <fullName evidence="3">Galactose oxidase</fullName>
    </recommendedName>
</protein>
<dbReference type="InParanoid" id="A0A165D8Z9"/>
<dbReference type="SUPFAM" id="SSF50965">
    <property type="entry name" value="Galactose oxidase, central domain"/>
    <property type="match status" value="1"/>
</dbReference>
<dbReference type="OrthoDB" id="432528at2759"/>
<keyword evidence="2" id="KW-1185">Reference proteome</keyword>
<proteinExistence type="predicted"/>
<feature type="non-terminal residue" evidence="1">
    <location>
        <position position="84"/>
    </location>
</feature>
<dbReference type="InterPro" id="IPR015915">
    <property type="entry name" value="Kelch-typ_b-propeller"/>
</dbReference>
<organism evidence="1 2">
    <name type="scientific">Calocera cornea HHB12733</name>
    <dbReference type="NCBI Taxonomy" id="1353952"/>
    <lineage>
        <taxon>Eukaryota</taxon>
        <taxon>Fungi</taxon>
        <taxon>Dikarya</taxon>
        <taxon>Basidiomycota</taxon>
        <taxon>Agaricomycotina</taxon>
        <taxon>Dacrymycetes</taxon>
        <taxon>Dacrymycetales</taxon>
        <taxon>Dacrymycetaceae</taxon>
        <taxon>Calocera</taxon>
    </lineage>
</organism>
<reference evidence="1 2" key="1">
    <citation type="journal article" date="2016" name="Mol. Biol. Evol.">
        <title>Comparative Genomics of Early-Diverging Mushroom-Forming Fungi Provides Insights into the Origins of Lignocellulose Decay Capabilities.</title>
        <authorList>
            <person name="Nagy L.G."/>
            <person name="Riley R."/>
            <person name="Tritt A."/>
            <person name="Adam C."/>
            <person name="Daum C."/>
            <person name="Floudas D."/>
            <person name="Sun H."/>
            <person name="Yadav J.S."/>
            <person name="Pangilinan J."/>
            <person name="Larsson K.H."/>
            <person name="Matsuura K."/>
            <person name="Barry K."/>
            <person name="Labutti K."/>
            <person name="Kuo R."/>
            <person name="Ohm R.A."/>
            <person name="Bhattacharya S.S."/>
            <person name="Shirouzu T."/>
            <person name="Yoshinaga Y."/>
            <person name="Martin F.M."/>
            <person name="Grigoriev I.V."/>
            <person name="Hibbett D.S."/>
        </authorList>
    </citation>
    <scope>NUCLEOTIDE SEQUENCE [LARGE SCALE GENOMIC DNA]</scope>
    <source>
        <strain evidence="1 2">HHB12733</strain>
    </source>
</reference>
<dbReference type="EMBL" id="KV424070">
    <property type="protein sequence ID" value="KZT52314.1"/>
    <property type="molecule type" value="Genomic_DNA"/>
</dbReference>
<dbReference type="InterPro" id="IPR011043">
    <property type="entry name" value="Gal_Oxase/kelch_b-propeller"/>
</dbReference>
<dbReference type="Gene3D" id="2.120.10.80">
    <property type="entry name" value="Kelch-type beta propeller"/>
    <property type="match status" value="1"/>
</dbReference>
<evidence type="ECO:0000313" key="1">
    <source>
        <dbReference type="EMBL" id="KZT52314.1"/>
    </source>
</evidence>
<evidence type="ECO:0008006" key="3">
    <source>
        <dbReference type="Google" id="ProtNLM"/>
    </source>
</evidence>
<feature type="non-terminal residue" evidence="1">
    <location>
        <position position="1"/>
    </location>
</feature>
<dbReference type="Proteomes" id="UP000076842">
    <property type="component" value="Unassembled WGS sequence"/>
</dbReference>
<name>A0A165D8Z9_9BASI</name>
<dbReference type="AlphaFoldDB" id="A0A165D8Z9"/>
<accession>A0A165D8Z9</accession>
<evidence type="ECO:0000313" key="2">
    <source>
        <dbReference type="Proteomes" id="UP000076842"/>
    </source>
</evidence>
<sequence>LPPARQSSAGALTGRGLLLIHGGQSPSDGSVFSDGWALDTTAPQWTWEARPVLAQLGARRDHSAVAVGDDGVLFLFGASLLSPA</sequence>